<dbReference type="Pfam" id="PF08241">
    <property type="entry name" value="Methyltransf_11"/>
    <property type="match status" value="1"/>
</dbReference>
<comment type="similarity">
    <text evidence="1">Belongs to the methyltransferase superfamily.</text>
</comment>
<evidence type="ECO:0000256" key="3">
    <source>
        <dbReference type="ARBA" id="ARBA00022679"/>
    </source>
</evidence>
<evidence type="ECO:0000313" key="6">
    <source>
        <dbReference type="Proteomes" id="UP001208689"/>
    </source>
</evidence>
<protein>
    <submittedName>
        <fullName evidence="5">2-methoxy-6-polyprenyl-1,4-benzoquinol methylase, mitochondrial</fullName>
        <ecNumber evidence="5">2.1.1.163</ecNumber>
    </submittedName>
</protein>
<dbReference type="EMBL" id="CP104013">
    <property type="protein sequence ID" value="UYP46667.1"/>
    <property type="molecule type" value="Genomic_DNA"/>
</dbReference>
<evidence type="ECO:0000256" key="1">
    <source>
        <dbReference type="ARBA" id="ARBA00008361"/>
    </source>
</evidence>
<reference evidence="5" key="1">
    <citation type="submission" date="2022-09" db="EMBL/GenBank/DDBJ databases">
        <title>Actin cytoskeleton and complex cell architecture in an #Asgard archaeon.</title>
        <authorList>
            <person name="Ponce Toledo R.I."/>
            <person name="Schleper C."/>
            <person name="Rodrigues Oliveira T."/>
            <person name="Wollweber F."/>
            <person name="Xu J."/>
            <person name="Rittmann S."/>
            <person name="Klingl A."/>
            <person name="Pilhofer M."/>
        </authorList>
    </citation>
    <scope>NUCLEOTIDE SEQUENCE</scope>
    <source>
        <strain evidence="5">B-35</strain>
    </source>
</reference>
<organism evidence="5 6">
    <name type="scientific">Candidatus Lokiarchaeum ossiferum</name>
    <dbReference type="NCBI Taxonomy" id="2951803"/>
    <lineage>
        <taxon>Archaea</taxon>
        <taxon>Promethearchaeati</taxon>
        <taxon>Promethearchaeota</taxon>
        <taxon>Promethearchaeia</taxon>
        <taxon>Promethearchaeales</taxon>
        <taxon>Promethearchaeaceae</taxon>
        <taxon>Candidatus Lokiarchaeum</taxon>
    </lineage>
</organism>
<dbReference type="GO" id="GO:0032259">
    <property type="term" value="P:methylation"/>
    <property type="evidence" value="ECO:0007669"/>
    <property type="project" value="UniProtKB-KW"/>
</dbReference>
<feature type="domain" description="Methyltransferase type 11" evidence="4">
    <location>
        <begin position="45"/>
        <end position="136"/>
    </location>
</feature>
<keyword evidence="6" id="KW-1185">Reference proteome</keyword>
<evidence type="ECO:0000256" key="2">
    <source>
        <dbReference type="ARBA" id="ARBA00022603"/>
    </source>
</evidence>
<keyword evidence="3 5" id="KW-0808">Transferase</keyword>
<dbReference type="Gene3D" id="3.40.50.150">
    <property type="entry name" value="Vaccinia Virus protein VP39"/>
    <property type="match status" value="1"/>
</dbReference>
<proteinExistence type="inferred from homology"/>
<accession>A0ABY6HT18</accession>
<dbReference type="EC" id="2.1.1.163" evidence="5"/>
<evidence type="ECO:0000259" key="4">
    <source>
        <dbReference type="Pfam" id="PF08241"/>
    </source>
</evidence>
<dbReference type="PANTHER" id="PTHR44942:SF4">
    <property type="entry name" value="METHYLTRANSFERASE TYPE 11 DOMAIN-CONTAINING PROTEIN"/>
    <property type="match status" value="1"/>
</dbReference>
<keyword evidence="2 5" id="KW-0489">Methyltransferase</keyword>
<dbReference type="SUPFAM" id="SSF53335">
    <property type="entry name" value="S-adenosyl-L-methionine-dependent methyltransferases"/>
    <property type="match status" value="1"/>
</dbReference>
<dbReference type="InterPro" id="IPR013216">
    <property type="entry name" value="Methyltransf_11"/>
</dbReference>
<sequence length="253" mass="29331">MSRNPTKRFSNRVENYVKYRPDYPQEIIDELHDKLELSKESVIADIGSGTGKFTQLLVEKGYKVYGVEPNREMREAGEKYLHDYPNFSSIAGQAEATTLSDHSIDLITAAQAFHWFDLEKTKPELNRILKPNGHLAYIWNERDIEGSKFHQEYDAMLNQYCPEYPQSNHRNRGSMEISLFIKDPIHFISSFTQHFDYKSLEGRLFSSSYTPKPGNPDSIPLKKELKQVFKNNAVGGKIEFKYISHCFYGVMNK</sequence>
<dbReference type="GO" id="GO:0043770">
    <property type="term" value="F:demethylmenaquinone methyltransferase activity"/>
    <property type="evidence" value="ECO:0007669"/>
    <property type="project" value="UniProtKB-EC"/>
</dbReference>
<dbReference type="Proteomes" id="UP001208689">
    <property type="component" value="Chromosome"/>
</dbReference>
<dbReference type="InterPro" id="IPR051052">
    <property type="entry name" value="Diverse_substrate_MTase"/>
</dbReference>
<evidence type="ECO:0000313" key="5">
    <source>
        <dbReference type="EMBL" id="UYP46667.1"/>
    </source>
</evidence>
<name>A0ABY6HT18_9ARCH</name>
<dbReference type="CDD" id="cd02440">
    <property type="entry name" value="AdoMet_MTases"/>
    <property type="match status" value="1"/>
</dbReference>
<dbReference type="InterPro" id="IPR029063">
    <property type="entry name" value="SAM-dependent_MTases_sf"/>
</dbReference>
<gene>
    <name evidence="5" type="ORF">NEF87_002952</name>
</gene>
<dbReference type="PANTHER" id="PTHR44942">
    <property type="entry name" value="METHYLTRANSF_11 DOMAIN-CONTAINING PROTEIN"/>
    <property type="match status" value="1"/>
</dbReference>